<dbReference type="Proteomes" id="UP000029879">
    <property type="component" value="Unassembled WGS sequence"/>
</dbReference>
<dbReference type="InterPro" id="IPR015947">
    <property type="entry name" value="PUA-like_sf"/>
</dbReference>
<dbReference type="InterPro" id="IPR046336">
    <property type="entry name" value="Lon_prtase_N_sf"/>
</dbReference>
<dbReference type="GO" id="GO:0006508">
    <property type="term" value="P:proteolysis"/>
    <property type="evidence" value="ECO:0007669"/>
    <property type="project" value="UniProtKB-KW"/>
</dbReference>
<comment type="caution">
    <text evidence="2">The sequence shown here is derived from an EMBL/GenBank/DDBJ whole genome shotgun (WGS) entry which is preliminary data.</text>
</comment>
<dbReference type="SMART" id="SM00464">
    <property type="entry name" value="LON"/>
    <property type="match status" value="1"/>
</dbReference>
<evidence type="ECO:0000259" key="1">
    <source>
        <dbReference type="PROSITE" id="PS51787"/>
    </source>
</evidence>
<feature type="domain" description="Lon N-terminal" evidence="1">
    <location>
        <begin position="10"/>
        <end position="198"/>
    </location>
</feature>
<evidence type="ECO:0000313" key="2">
    <source>
        <dbReference type="EMBL" id="KGK56577.1"/>
    </source>
</evidence>
<organism evidence="2 3">
    <name type="scientific">Xanthomonas cannabis pv. phaseoli</name>
    <dbReference type="NCBI Taxonomy" id="1885902"/>
    <lineage>
        <taxon>Bacteria</taxon>
        <taxon>Pseudomonadati</taxon>
        <taxon>Pseudomonadota</taxon>
        <taxon>Gammaproteobacteria</taxon>
        <taxon>Lysobacterales</taxon>
        <taxon>Lysobacteraceae</taxon>
        <taxon>Xanthomonas</taxon>
    </lineage>
</organism>
<dbReference type="PANTHER" id="PTHR46732">
    <property type="entry name" value="ATP-DEPENDENT PROTEASE LA (LON) DOMAIN PROTEIN"/>
    <property type="match status" value="1"/>
</dbReference>
<dbReference type="GO" id="GO:0008233">
    <property type="term" value="F:peptidase activity"/>
    <property type="evidence" value="ECO:0007669"/>
    <property type="project" value="UniProtKB-KW"/>
</dbReference>
<dbReference type="Pfam" id="PF02190">
    <property type="entry name" value="LON_substr_bdg"/>
    <property type="match status" value="1"/>
</dbReference>
<protein>
    <submittedName>
        <fullName evidence="2">ATP-dependent protease</fullName>
    </submittedName>
</protein>
<dbReference type="InterPro" id="IPR003111">
    <property type="entry name" value="Lon_prtase_N"/>
</dbReference>
<dbReference type="Gene3D" id="2.30.130.40">
    <property type="entry name" value="LON domain-like"/>
    <property type="match status" value="1"/>
</dbReference>
<keyword evidence="2" id="KW-0378">Hydrolase</keyword>
<sequence>MAPVTSSAETSALPLFPLHNVLLPGAAMGLRVFERRYLDLVRECGRNGTSFGVCLILDGNEVGAPATPAAFGTEVRIEDFDVGADGVLVLRLRGTRRFHVQRSRIRDNGLVVGEVSWCEPDPDDELRPEHGLLATVLERMLEQVGGEFASVGPGLLDQSAWVGWRLAELLPLTEQQRLSLLQQDDPHRRLDQLLDWML</sequence>
<dbReference type="Gene3D" id="1.10.4060.10">
    <property type="entry name" value="BPP1347 like domain"/>
    <property type="match status" value="1"/>
</dbReference>
<accession>A0AB34P4W0</accession>
<keyword evidence="2" id="KW-0645">Protease</keyword>
<dbReference type="RefSeq" id="WP_047696916.1">
    <property type="nucleotide sequence ID" value="NZ_KN265529.1"/>
</dbReference>
<dbReference type="AlphaFoldDB" id="A0AB34P4W0"/>
<dbReference type="EMBL" id="JRQI01000083">
    <property type="protein sequence ID" value="KGK56577.1"/>
    <property type="molecule type" value="Genomic_DNA"/>
</dbReference>
<dbReference type="SUPFAM" id="SSF88697">
    <property type="entry name" value="PUA domain-like"/>
    <property type="match status" value="1"/>
</dbReference>
<proteinExistence type="predicted"/>
<reference evidence="2 3" key="1">
    <citation type="submission" date="2014-10" db="EMBL/GenBank/DDBJ databases">
        <title>Genome sequence of a Xanthomonas strain that is pathogenic on beans.</title>
        <authorList>
            <person name="Aritua V."/>
            <person name="Sapp M."/>
            <person name="Harrison J."/>
            <person name="Smith J."/>
            <person name="Studholme D."/>
        </authorList>
    </citation>
    <scope>NUCLEOTIDE SEQUENCE [LARGE SCALE GENOMIC DNA]</scope>
    <source>
        <strain evidence="2 3">Nyagatare</strain>
    </source>
</reference>
<name>A0AB34P4W0_9XANT</name>
<evidence type="ECO:0000313" key="3">
    <source>
        <dbReference type="Proteomes" id="UP000029879"/>
    </source>
</evidence>
<dbReference type="PROSITE" id="PS51787">
    <property type="entry name" value="LON_N"/>
    <property type="match status" value="1"/>
</dbReference>
<gene>
    <name evidence="2" type="ORF">NC00_16970</name>
</gene>
<dbReference type="PANTHER" id="PTHR46732:SF8">
    <property type="entry name" value="ATP-DEPENDENT PROTEASE LA (LON) DOMAIN PROTEIN"/>
    <property type="match status" value="1"/>
</dbReference>